<accession>A0A1G2QDX7</accession>
<dbReference type="Proteomes" id="UP000176222">
    <property type="component" value="Unassembled WGS sequence"/>
</dbReference>
<evidence type="ECO:0000259" key="2">
    <source>
        <dbReference type="Pfam" id="PF18893"/>
    </source>
</evidence>
<protein>
    <recommendedName>
        <fullName evidence="2">DUF5652 domain-containing protein</fullName>
    </recommendedName>
</protein>
<keyword evidence="1" id="KW-1133">Transmembrane helix</keyword>
<name>A0A1G2QDX7_9BACT</name>
<dbReference type="InterPro" id="IPR043712">
    <property type="entry name" value="DUF5652"/>
</dbReference>
<keyword evidence="1" id="KW-0472">Membrane</keyword>
<feature type="transmembrane region" description="Helical" evidence="1">
    <location>
        <begin position="46"/>
        <end position="67"/>
    </location>
</feature>
<gene>
    <name evidence="3" type="ORF">A2370_00505</name>
</gene>
<evidence type="ECO:0000256" key="1">
    <source>
        <dbReference type="SAM" id="Phobius"/>
    </source>
</evidence>
<evidence type="ECO:0000313" key="4">
    <source>
        <dbReference type="Proteomes" id="UP000176222"/>
    </source>
</evidence>
<feature type="transmembrane region" description="Helical" evidence="1">
    <location>
        <begin position="12"/>
        <end position="34"/>
    </location>
</feature>
<reference evidence="3 4" key="1">
    <citation type="journal article" date="2016" name="Nat. Commun.">
        <title>Thousands of microbial genomes shed light on interconnected biogeochemical processes in an aquifer system.</title>
        <authorList>
            <person name="Anantharaman K."/>
            <person name="Brown C.T."/>
            <person name="Hug L.A."/>
            <person name="Sharon I."/>
            <person name="Castelle C.J."/>
            <person name="Probst A.J."/>
            <person name="Thomas B.C."/>
            <person name="Singh A."/>
            <person name="Wilkins M.J."/>
            <person name="Karaoz U."/>
            <person name="Brodie E.L."/>
            <person name="Williams K.H."/>
            <person name="Hubbard S.S."/>
            <person name="Banfield J.F."/>
        </authorList>
    </citation>
    <scope>NUCLEOTIDE SEQUENCE [LARGE SCALE GENOMIC DNA]</scope>
</reference>
<feature type="domain" description="DUF5652" evidence="2">
    <location>
        <begin position="18"/>
        <end position="73"/>
    </location>
</feature>
<evidence type="ECO:0000313" key="3">
    <source>
        <dbReference type="EMBL" id="OHA58182.1"/>
    </source>
</evidence>
<dbReference type="AlphaFoldDB" id="A0A1G2QDX7"/>
<comment type="caution">
    <text evidence="3">The sequence shown here is derived from an EMBL/GenBank/DDBJ whole genome shotgun (WGS) entry which is preliminary data.</text>
</comment>
<dbReference type="EMBL" id="MHTH01000013">
    <property type="protein sequence ID" value="OHA58182.1"/>
    <property type="molecule type" value="Genomic_DNA"/>
</dbReference>
<keyword evidence="1" id="KW-0812">Transmembrane</keyword>
<proteinExistence type="predicted"/>
<organism evidence="3 4">
    <name type="scientific">Candidatus Vogelbacteria bacterium RIFOXYB1_FULL_42_16</name>
    <dbReference type="NCBI Taxonomy" id="1802436"/>
    <lineage>
        <taxon>Bacteria</taxon>
        <taxon>Candidatus Vogeliibacteriota</taxon>
    </lineage>
</organism>
<dbReference type="Pfam" id="PF18893">
    <property type="entry name" value="DUF5652"/>
    <property type="match status" value="1"/>
</dbReference>
<sequence>MPPEVWGISALFGAVGATTFLVALIIWTLVWKGLALWKAARHGDKWWFIALLVINTIGLLDIIYYFLVRRKKK</sequence>